<evidence type="ECO:0000313" key="2">
    <source>
        <dbReference type="Proteomes" id="UP001223390"/>
    </source>
</evidence>
<accession>A0ABT7H008</accession>
<organism evidence="1 2">
    <name type="scientific">Streptomyces katrae</name>
    <dbReference type="NCBI Taxonomy" id="68223"/>
    <lineage>
        <taxon>Bacteria</taxon>
        <taxon>Bacillati</taxon>
        <taxon>Actinomycetota</taxon>
        <taxon>Actinomycetes</taxon>
        <taxon>Kitasatosporales</taxon>
        <taxon>Streptomycetaceae</taxon>
        <taxon>Streptomyces</taxon>
    </lineage>
</organism>
<dbReference type="EMBL" id="JASITI010000035">
    <property type="protein sequence ID" value="MDK9498861.1"/>
    <property type="molecule type" value="Genomic_DNA"/>
</dbReference>
<keyword evidence="2" id="KW-1185">Reference proteome</keyword>
<evidence type="ECO:0000313" key="1">
    <source>
        <dbReference type="EMBL" id="MDK9498861.1"/>
    </source>
</evidence>
<protein>
    <recommendedName>
        <fullName evidence="3">Alpha/beta hydrolase</fullName>
    </recommendedName>
</protein>
<name>A0ABT7H008_9ACTN</name>
<reference evidence="1 2" key="1">
    <citation type="submission" date="2023-05" db="EMBL/GenBank/DDBJ databases">
        <title>Sequencing and Assembly of Streptomyces sp. NP73.</title>
        <authorList>
            <person name="Konwar A.N."/>
            <person name="Saikia K."/>
            <person name="Thakur D."/>
        </authorList>
    </citation>
    <scope>NUCLEOTIDE SEQUENCE [LARGE SCALE GENOMIC DNA]</scope>
    <source>
        <strain evidence="1 2">NP73</strain>
    </source>
</reference>
<sequence>MIHPDNHRMMAERMNPRKTVELDSSHASLASQPGPVCDLIEAAANETAAR</sequence>
<proteinExistence type="predicted"/>
<dbReference type="RefSeq" id="WP_285344936.1">
    <property type="nucleotide sequence ID" value="NZ_JASITI010000035.1"/>
</dbReference>
<comment type="caution">
    <text evidence="1">The sequence shown here is derived from an EMBL/GenBank/DDBJ whole genome shotgun (WGS) entry which is preliminary data.</text>
</comment>
<dbReference type="Proteomes" id="UP001223390">
    <property type="component" value="Unassembled WGS sequence"/>
</dbReference>
<gene>
    <name evidence="1" type="ORF">QEZ40_004067</name>
</gene>
<evidence type="ECO:0008006" key="3">
    <source>
        <dbReference type="Google" id="ProtNLM"/>
    </source>
</evidence>